<dbReference type="Gene3D" id="3.90.180.10">
    <property type="entry name" value="Medium-chain alcohol dehydrogenases, catalytic domain"/>
    <property type="match status" value="1"/>
</dbReference>
<dbReference type="Proteomes" id="UP000009309">
    <property type="component" value="Unassembled WGS sequence"/>
</dbReference>
<protein>
    <submittedName>
        <fullName evidence="2">Zinc-binding alcohol dehydrogenase</fullName>
        <ecNumber evidence="2">1.1.1.1</ecNumber>
    </submittedName>
</protein>
<dbReference type="EC" id="1.1.1.1" evidence="2"/>
<evidence type="ECO:0000313" key="3">
    <source>
        <dbReference type="Proteomes" id="UP000009309"/>
    </source>
</evidence>
<dbReference type="PANTHER" id="PTHR45033:SF2">
    <property type="entry name" value="ZINC-TYPE ALCOHOL DEHYDROGENASE-LIKE PROTEIN C1773.06C"/>
    <property type="match status" value="1"/>
</dbReference>
<dbReference type="CDD" id="cd08276">
    <property type="entry name" value="MDR7"/>
    <property type="match status" value="1"/>
</dbReference>
<evidence type="ECO:0000259" key="1">
    <source>
        <dbReference type="SMART" id="SM00829"/>
    </source>
</evidence>
<proteinExistence type="predicted"/>
<sequence length="337" mass="36219">MKAVEIGDGYGIDALRFVQREPVALGPTQVLIRVKAVSLNYRDLLVVNGIDRWRPPVGRIPVSDGVGDVVERGPAVRSLVVGDRVAGLFLPNWHSGKLTPAKLQRSLGGAAYDGMLSEYVVLDEQDVIRVPASLSYEEAATLPCAALTAWHGLIEEGRVKTGDTVLIQGTGGVSLFSLQFALLSGTSVIVLSSSDEKLERVGQLGVQHRINYATTRDWVKPVLDITDGKGVDHVVEVVGADNINQSIEAVAISGTISVIGLIGGLKAEINTEKIMSKQIRLQGIEVGSTEMFASMNQAIETNALRPIVDKVFAFDQAKEALRYLDAGRHFGKVVITI</sequence>
<reference evidence="2 3" key="1">
    <citation type="journal article" date="2012" name="J. Bacteriol.">
        <title>Genome Sequence of the Filamentous Bacterium Fibrisoma limi BUZ 3T.</title>
        <authorList>
            <person name="Filippini M."/>
            <person name="Qi W."/>
            <person name="Jaenicke S."/>
            <person name="Goesmann A."/>
            <person name="Smits T.H."/>
            <person name="Bagheri H.C."/>
        </authorList>
    </citation>
    <scope>NUCLEOTIDE SEQUENCE [LARGE SCALE GENOMIC DNA]</scope>
    <source>
        <strain evidence="3">BUZ 3T</strain>
    </source>
</reference>
<dbReference type="Pfam" id="PF00107">
    <property type="entry name" value="ADH_zinc_N"/>
    <property type="match status" value="1"/>
</dbReference>
<dbReference type="SUPFAM" id="SSF51735">
    <property type="entry name" value="NAD(P)-binding Rossmann-fold domains"/>
    <property type="match status" value="1"/>
</dbReference>
<dbReference type="EMBL" id="CAIT01000006">
    <property type="protein sequence ID" value="CCH53944.1"/>
    <property type="molecule type" value="Genomic_DNA"/>
</dbReference>
<dbReference type="RefSeq" id="WP_009282524.1">
    <property type="nucleotide sequence ID" value="NZ_CAIT01000006.1"/>
</dbReference>
<dbReference type="Pfam" id="PF08240">
    <property type="entry name" value="ADH_N"/>
    <property type="match status" value="1"/>
</dbReference>
<comment type="caution">
    <text evidence="2">The sequence shown here is derived from an EMBL/GenBank/DDBJ whole genome shotgun (WGS) entry which is preliminary data.</text>
</comment>
<keyword evidence="3" id="KW-1185">Reference proteome</keyword>
<dbReference type="PANTHER" id="PTHR45033">
    <property type="match status" value="1"/>
</dbReference>
<organism evidence="2 3">
    <name type="scientific">Fibrisoma limi BUZ 3</name>
    <dbReference type="NCBI Taxonomy" id="1185876"/>
    <lineage>
        <taxon>Bacteria</taxon>
        <taxon>Pseudomonadati</taxon>
        <taxon>Bacteroidota</taxon>
        <taxon>Cytophagia</taxon>
        <taxon>Cytophagales</taxon>
        <taxon>Spirosomataceae</taxon>
        <taxon>Fibrisoma</taxon>
    </lineage>
</organism>
<dbReference type="GO" id="GO:0004022">
    <property type="term" value="F:alcohol dehydrogenase (NAD+) activity"/>
    <property type="evidence" value="ECO:0007669"/>
    <property type="project" value="UniProtKB-EC"/>
</dbReference>
<name>I2GJ69_9BACT</name>
<dbReference type="InterPro" id="IPR052711">
    <property type="entry name" value="Zinc_ADH-like"/>
</dbReference>
<dbReference type="eggNOG" id="COG0604">
    <property type="taxonomic scope" value="Bacteria"/>
</dbReference>
<dbReference type="InterPro" id="IPR036291">
    <property type="entry name" value="NAD(P)-bd_dom_sf"/>
</dbReference>
<dbReference type="InterPro" id="IPR011032">
    <property type="entry name" value="GroES-like_sf"/>
</dbReference>
<feature type="domain" description="Enoyl reductase (ER)" evidence="1">
    <location>
        <begin position="11"/>
        <end position="335"/>
    </location>
</feature>
<gene>
    <name evidence="2" type="primary">adh4</name>
    <name evidence="2" type="ORF">BN8_03079</name>
</gene>
<dbReference type="OrthoDB" id="648910at2"/>
<accession>I2GJ69</accession>
<dbReference type="InterPro" id="IPR020843">
    <property type="entry name" value="ER"/>
</dbReference>
<dbReference type="InterPro" id="IPR013149">
    <property type="entry name" value="ADH-like_C"/>
</dbReference>
<keyword evidence="2" id="KW-0560">Oxidoreductase</keyword>
<dbReference type="SUPFAM" id="SSF50129">
    <property type="entry name" value="GroES-like"/>
    <property type="match status" value="1"/>
</dbReference>
<dbReference type="SMART" id="SM00829">
    <property type="entry name" value="PKS_ER"/>
    <property type="match status" value="1"/>
</dbReference>
<dbReference type="AlphaFoldDB" id="I2GJ69"/>
<evidence type="ECO:0000313" key="2">
    <source>
        <dbReference type="EMBL" id="CCH53944.1"/>
    </source>
</evidence>
<dbReference type="Gene3D" id="3.40.50.720">
    <property type="entry name" value="NAD(P)-binding Rossmann-like Domain"/>
    <property type="match status" value="1"/>
</dbReference>
<dbReference type="InterPro" id="IPR013154">
    <property type="entry name" value="ADH-like_N"/>
</dbReference>
<dbReference type="STRING" id="1185876.BN8_03079"/>